<proteinExistence type="predicted"/>
<protein>
    <recommendedName>
        <fullName evidence="2">RES domain-containing protein</fullName>
    </recommendedName>
</protein>
<evidence type="ECO:0008006" key="2">
    <source>
        <dbReference type="Google" id="ProtNLM"/>
    </source>
</evidence>
<organism evidence="1">
    <name type="scientific">Mariniphaga anaerophila</name>
    <dbReference type="NCBI Taxonomy" id="1484053"/>
    <lineage>
        <taxon>Bacteria</taxon>
        <taxon>Pseudomonadati</taxon>
        <taxon>Bacteroidota</taxon>
        <taxon>Bacteroidia</taxon>
        <taxon>Marinilabiliales</taxon>
        <taxon>Prolixibacteraceae</taxon>
        <taxon>Mariniphaga</taxon>
    </lineage>
</organism>
<comment type="caution">
    <text evidence="1">The sequence shown here is derived from an EMBL/GenBank/DDBJ whole genome shotgun (WGS) entry which is preliminary data.</text>
</comment>
<reference evidence="1" key="1">
    <citation type="journal article" date="2020" name="mSystems">
        <title>Genome- and Community-Level Interaction Insights into Carbon Utilization and Element Cycling Functions of Hydrothermarchaeota in Hydrothermal Sediment.</title>
        <authorList>
            <person name="Zhou Z."/>
            <person name="Liu Y."/>
            <person name="Xu W."/>
            <person name="Pan J."/>
            <person name="Luo Z.H."/>
            <person name="Li M."/>
        </authorList>
    </citation>
    <scope>NUCLEOTIDE SEQUENCE [LARGE SCALE GENOMIC DNA]</scope>
    <source>
        <strain evidence="1">SpSt-1217</strain>
    </source>
</reference>
<sequence>MGKLFSQRHPGSYTRNDFESDEEWQRFQSRHSSWFRYGGTGVRGWNLKAPAVFYASANPDINCLLSTSTNSEKEELIPHLNSIPKDASAFYIHCEKGEVKDFTVVKGILKIEDSAHLKNKIISEGTTTNKWDDGTMMTDIIVSTK</sequence>
<dbReference type="Proteomes" id="UP000886047">
    <property type="component" value="Unassembled WGS sequence"/>
</dbReference>
<accession>A0A831LSD5</accession>
<name>A0A831LSD5_9BACT</name>
<evidence type="ECO:0000313" key="1">
    <source>
        <dbReference type="EMBL" id="HDR50470.1"/>
    </source>
</evidence>
<dbReference type="EMBL" id="DSDK01000136">
    <property type="protein sequence ID" value="HDR50470.1"/>
    <property type="molecule type" value="Genomic_DNA"/>
</dbReference>
<gene>
    <name evidence="1" type="ORF">ENN90_02450</name>
</gene>
<dbReference type="AlphaFoldDB" id="A0A831LSD5"/>